<dbReference type="PANTHER" id="PTHR24216:SF65">
    <property type="entry name" value="PAXILLIN-LIKE PROTEIN 1"/>
    <property type="match status" value="1"/>
</dbReference>
<feature type="region of interest" description="Disordered" evidence="2">
    <location>
        <begin position="2961"/>
        <end position="3056"/>
    </location>
</feature>
<feature type="compositionally biased region" description="Basic and acidic residues" evidence="2">
    <location>
        <begin position="2216"/>
        <end position="2230"/>
    </location>
</feature>
<accession>A0A2A9MIK4</accession>
<feature type="compositionally biased region" description="Low complexity" evidence="2">
    <location>
        <begin position="1031"/>
        <end position="1055"/>
    </location>
</feature>
<feature type="region of interest" description="Disordered" evidence="2">
    <location>
        <begin position="2265"/>
        <end position="2301"/>
    </location>
</feature>
<feature type="compositionally biased region" description="Basic and acidic residues" evidence="2">
    <location>
        <begin position="3509"/>
        <end position="3533"/>
    </location>
</feature>
<feature type="region of interest" description="Disordered" evidence="2">
    <location>
        <begin position="35"/>
        <end position="88"/>
    </location>
</feature>
<feature type="region of interest" description="Disordered" evidence="2">
    <location>
        <begin position="3470"/>
        <end position="3677"/>
    </location>
</feature>
<feature type="compositionally biased region" description="Low complexity" evidence="2">
    <location>
        <begin position="3576"/>
        <end position="3592"/>
    </location>
</feature>
<dbReference type="OrthoDB" id="334045at2759"/>
<proteinExistence type="predicted"/>
<feature type="region of interest" description="Disordered" evidence="2">
    <location>
        <begin position="3692"/>
        <end position="3730"/>
    </location>
</feature>
<sequence length="3901" mass="420302">MGPPEASPPPPKAPPWGSSADLSSSLFASSFAVDPAETSALAPPARRGSRRRASSHFSPPSPFSTSYSESGEEGEDAEARAAQTGSGSALSLLSAIQKEINRHPLIDCGHSSSSPLTPRSPVTPQADTCDAPSSSSSSAAAAVAPSALVFSFSSSPCSVSLATLLASSSAPMRPLPASAASLFASVPSATPPSRVSTRPPPASGGAALHAAPESPRGADRGERSVRFAFEEVSLEAAQEPSALKASEDRSFAVVAGSSLHQSDLIGSAEPDPDGRGRERREPAEGTADSEKTLLRLQLARLRVSLQAKEADLEQERARSADLQRELERSVTLLCEQRESGAPGAAGQSDGDRDGSDLPSSSSSSFLLLRKLEDKQRDQLLRAKIAEASELAEVLQAYKVNTRATTAALQDELEVAYQKMQEVETIAAARGRRVAQLEAELAALRETFSALQKELSGRASASAAREATLAEALEACATQIASLERERETTELRLKREEEKNSLLAKAQDAVRELQTELDEARRSLASVGCLSALSVRGGAFAGSTERGALRAPGEELREAEDGLLPPAHDFLLHLEREEWAGLRRSLESELQATAAALADEREETNRVRGALEASERQLLACEDAKARTLEDVEARERVWAAEREEERRHWETYRTHLSETFRAETQRLKECLAETRLAFERERELAAAEMREKDAALVAMQTRAQELERLQAESASWAAREQQRLEASLRTREAELDTAEAWRREGLGEKELLERRVREEQQKVSALHAELSAKEDERRQAVAQQREGERERHACELRLREREDEIRALQEAVRERDAREQDAAESQGESERGETREGEGTVACATRQQEEGATPRSERNAHEEAIEDREAVEETLRAQEQQLASLKEEMERREVELAGVIEGLEAKHRHLQAQYAAMSCLNRELADRVNGLLPFLAEGRDPQGEAAEGEAPERARDVEPGNDLTHAGYVKDAMRHIKAVLERSEAFFEKGASDENAGRDTSDARDSRPSATTLFSSFSSLALSSGSSSPSCLAMSSALQPPAALPPRGARGAGSNTPPPPPSPSSAAAFSFTASSSRLDVQRRRARELLDASSLSSSWTSGRAEARCASGFLWGSEDDARGEGAFSMSLSEKGPLMTLSSGSGLHQRAADLLTHLEREILRSRELAHAASSLPANSQVRLLEADAARLGEGQGELLRSGDGGEAAAAALSSSSPRGGVLLWALGELRALLDRRDREETQDSAESPRPAEGDPAETQGEGKAAGMRREAEGREEGLEAAAAGACEAEGDSTARAAELIRAERGDRERAARAISRSRPPPRMEPVESRLLPLLRAELDCMRVKLHLAEEERREKENDVRALLAELSRASAGLATAASLSAALDASLVLPPAPVPVDAFCQTKKVLKDAFLSQSLQQAARARGGPRQADGATQTEPGGPPEAGEGDVAAGGGEAHATREPAAAVCSAAQTEGRWLFEFFSAECLGPRSVEAARPPPLDTRVCAAQASGVLSEEDAALKEGEEAGEAGRAFSVRLIHAGTLREAETQTDPLSLAGAAPALARASVRHVKLQCSRWAGLDAERAGLDAERAGLDAERAGLDAERAGLDAERAGLDAERARPLGDGERPREAARPSGDGKRKRTRQGRGGRLAEDEAWRGGAARPAEAEEEEAEATTEPGDSDWGERDDDGDDRRVFDSEGDSGEGSDAWSDFRADEKSSALALYLAPLSKDSHGGCGARPDGEEARRQGRLAPARRRDRLERSRSRGAGRRRGCSTSSSLASDKQRHPGRNHEPARGPAEAKCGSGDAWRSRAVNWRLEAPSRAAQRAERVRGGGRAPAADHERQRRPRERSWSAASGCASERGGRRTSRRKSASHSQSTGASRGTRNRDPPRADCGRRRRRGCRGLSRSPSLPRRERRREARCASSSSSASSSASTSVGSPQLPRGRRRRESVELLVDLLKEVDGLRGPAAPARGFARPRKTPRAAASRNSSPASLVSASSSRASLSSASPRAADGARRGARQSARRATASRAASAGLRPTSRGAEGRRSATPARRGGERGDRVRWWRDCEDEEELLARLRRHEDAELRYAFATHDAPAAGWRRAGERVAPRRTTAAASEEEKGFADAEPQPRCVSTLPRGGVRVRVQLLSGGSAESPSAACPQTRRSILCAACGEGTLALQAADAAEATRGAPSGRRPGGAMRSPTRSGSSAALGARRAAESPRLRGSRESEGLALSERASLILVAASEAGDALPCVFVAAQSLAPPQPAGVPRAAGPLRVDRGTSPAAAPAAPDAPDAEEETQRLATRVADLQQELKCREVALLLLEEETREEIAREEKRRRDAESRLRARESELAKLQRERDAEAEREAALERRHQEVQGLLERVARLRGRSLTRAVQADEAERGEPSGLEDRDAHRGGGEQQDDEGEGRRKASPTRRPLFEEASHTTGMRNAPPPASKESDDEGAGARDRGLWCARCQREARQPGAETGADDEEKSAAPRGNCSSDESGEERRKQLEEDLRLLKELLAKREARLAALEAEMTAVCAERQECRDRCCDLQAELYALQQASERRCTRLLEQLEREKGAFLSASSAASVALKHAEEKLRLAVEAQATREREIEDELAVERTRRLEAREEERHREHARRRKEADDLREALAKERLEKASWRQRGEAAEKKQRELEATCAKQMEKIEGLHQWQQRETHSLREERERSAQALEEARTQLEVDFRQRLEAQAAEFAERQARLQDTVEALQRLQGEQTLQAERLREQEREAGAAKVQREKEKVARLEDALREMRRERTISQDLERDLRSELQMQREEGELLALEAIEMRSRADRREKEKRRLNLLRIRKAVALVEKHHSLITHLAHALRALQRREAAEKEPARPLPQADARDATQSSDAQSQARESSEGAAGGRAERRRAKLLSDLLCRTACALEEAEAELRTLRAELKACRRVGADAAVSAEDAGEPGASTDGTEGTEDAQFGGALQRSRGRGSPAGQRSHSALPGLEFASSPCSSPASRKQLRSASAHLPASATSAPRRAGAGGLLTGERQPAEAACGQCVELQRELETLRISWQCLFEESERVARAREEAEKKARESASEARQQAEACARQLEETEERLQYFATQISEQKQLLKQYELHGQQQARLLGEQRKELTRTRRDLAQLSAPGGSGAEADAAQDSSWRASLERHSDIVLVFVLEALRQYAAFFNAPATRAPRASRMLGSSKTERDGRRRGSSLPSLSAGRRALRAPAAAAVAGQTGELQEPPARRRRSASAVLGTQTPGAGAAPNASFRADNGGNAATEERHGKLLSPLPSPIALQATFLSSLRALQLDGDSESRRWSPPPLKLAAGAWEGGTSSPAKSVVSAASRRLSLEFSASEPLTSSSALSACTGSSHYSCSRPFAGSPPAAFSFSPKELLRLKEIIGGIHGLVLCVAASTCVWMRRKWRLREILYAMKEQVAKRRAEEGAAGTRGEYADSLRASRRARNDDRAWRGGAGKGVHPCDKRESTGELTARREEEREERSTHRGAANPPCALNPPSLFLSADEPRGARRDGSCPRGRESDTAEAESCVSSWSSSDSAASAGRTYTSPGATLSSTADSPRRRSLSRRLSASPSPRATTMQSPSPSSPPAAAAASSSSCSTPSPVFLSLPSALPHPPPLSSASSLASSASLRLPVAPSLFRVGESQTEEEETPYFPALVGFEGNSSESSAASSSHADEASSAFASSGVASSFASAASPSPLASSSAPSFASAPVSLLALPPDRRRLTPSERGGADAPRRSAHALAAAAAAEAAEAAAPQADEGRLAWERGHRRAQSGSEWRSAEAASEDRLSEDSREAPTGGLGREVESGQGFAERRLALGDLMSSSEAEWSLDTGAAAVATRGGTRERRL</sequence>
<evidence type="ECO:0000256" key="1">
    <source>
        <dbReference type="SAM" id="Coils"/>
    </source>
</evidence>
<feature type="compositionally biased region" description="Low complexity" evidence="2">
    <location>
        <begin position="186"/>
        <end position="197"/>
    </location>
</feature>
<feature type="compositionally biased region" description="Low complexity" evidence="2">
    <location>
        <begin position="55"/>
        <end position="69"/>
    </location>
</feature>
<feature type="coiled-coil region" evidence="1">
    <location>
        <begin position="3082"/>
        <end position="3124"/>
    </location>
</feature>
<feature type="region of interest" description="Disordered" evidence="2">
    <location>
        <begin position="104"/>
        <end position="137"/>
    </location>
</feature>
<feature type="coiled-coil region" evidence="1">
    <location>
        <begin position="2703"/>
        <end position="2809"/>
    </location>
</feature>
<feature type="coiled-coil region" evidence="1">
    <location>
        <begin position="298"/>
        <end position="332"/>
    </location>
</feature>
<protein>
    <submittedName>
        <fullName evidence="3">Uncharacterized protein</fullName>
    </submittedName>
</protein>
<feature type="compositionally biased region" description="Low complexity" evidence="2">
    <location>
        <begin position="2183"/>
        <end position="2215"/>
    </location>
</feature>
<feature type="region of interest" description="Disordered" evidence="2">
    <location>
        <begin position="334"/>
        <end position="362"/>
    </location>
</feature>
<feature type="coiled-coil region" evidence="1">
    <location>
        <begin position="1336"/>
        <end position="1363"/>
    </location>
</feature>
<feature type="compositionally biased region" description="Low complexity" evidence="2">
    <location>
        <begin position="1920"/>
        <end position="1937"/>
    </location>
</feature>
<feature type="compositionally biased region" description="Low complexity" evidence="2">
    <location>
        <begin position="3242"/>
        <end position="3261"/>
    </location>
</feature>
<dbReference type="VEuPathDB" id="ToxoDB:BESB_063040"/>
<feature type="region of interest" description="Disordered" evidence="2">
    <location>
        <begin position="2878"/>
        <end position="2919"/>
    </location>
</feature>
<dbReference type="Proteomes" id="UP000224006">
    <property type="component" value="Chromosome V"/>
</dbReference>
<feature type="region of interest" description="Disordered" evidence="2">
    <location>
        <begin position="1031"/>
        <end position="1069"/>
    </location>
</feature>
<feature type="coiled-coil region" evidence="1">
    <location>
        <begin position="583"/>
        <end position="617"/>
    </location>
</feature>
<feature type="compositionally biased region" description="Basic and acidic residues" evidence="2">
    <location>
        <begin position="2401"/>
        <end position="2419"/>
    </location>
</feature>
<dbReference type="RefSeq" id="XP_029219426.1">
    <property type="nucleotide sequence ID" value="XM_029364718.1"/>
</dbReference>
<feature type="compositionally biased region" description="Low complexity" evidence="2">
    <location>
        <begin position="1981"/>
        <end position="2011"/>
    </location>
</feature>
<feature type="compositionally biased region" description="Low complexity" evidence="2">
    <location>
        <begin position="1415"/>
        <end position="1429"/>
    </location>
</feature>
<feature type="compositionally biased region" description="Basic and acidic residues" evidence="2">
    <location>
        <begin position="3554"/>
        <end position="3572"/>
    </location>
</feature>
<feature type="compositionally biased region" description="Low complexity" evidence="2">
    <location>
        <begin position="1963"/>
        <end position="1973"/>
    </location>
</feature>
<comment type="caution">
    <text evidence="3">The sequence shown here is derived from an EMBL/GenBank/DDBJ whole genome shotgun (WGS) entry which is preliminary data.</text>
</comment>
<dbReference type="KEGG" id="bbes:BESB_063040"/>
<feature type="region of interest" description="Disordered" evidence="2">
    <location>
        <begin position="767"/>
        <end position="792"/>
    </location>
</feature>
<feature type="compositionally biased region" description="Pro residues" evidence="2">
    <location>
        <begin position="1"/>
        <end position="14"/>
    </location>
</feature>
<feature type="compositionally biased region" description="Basic and acidic residues" evidence="2">
    <location>
        <begin position="1779"/>
        <end position="1791"/>
    </location>
</feature>
<feature type="region of interest" description="Disordered" evidence="2">
    <location>
        <begin position="939"/>
        <end position="964"/>
    </location>
</feature>
<feature type="compositionally biased region" description="Basic and acidic residues" evidence="2">
    <location>
        <begin position="1600"/>
        <end position="1634"/>
    </location>
</feature>
<feature type="compositionally biased region" description="Basic and acidic residues" evidence="2">
    <location>
        <begin position="829"/>
        <end position="839"/>
    </location>
</feature>
<feature type="region of interest" description="Disordered" evidence="2">
    <location>
        <begin position="2183"/>
        <end position="2230"/>
    </location>
</feature>
<feature type="compositionally biased region" description="Basic and acidic residues" evidence="2">
    <location>
        <begin position="3771"/>
        <end position="3788"/>
    </location>
</feature>
<reference evidence="3 4" key="1">
    <citation type="submission" date="2017-09" db="EMBL/GenBank/DDBJ databases">
        <title>Genome sequencing of Besnoitia besnoiti strain Bb-Ger1.</title>
        <authorList>
            <person name="Schares G."/>
            <person name="Venepally P."/>
            <person name="Lorenzi H.A."/>
        </authorList>
    </citation>
    <scope>NUCLEOTIDE SEQUENCE [LARGE SCALE GENOMIC DNA]</scope>
    <source>
        <strain evidence="3 4">Bb-Ger1</strain>
    </source>
</reference>
<feature type="compositionally biased region" description="Low complexity" evidence="2">
    <location>
        <begin position="2023"/>
        <end position="2036"/>
    </location>
</feature>
<feature type="compositionally biased region" description="Basic and acidic residues" evidence="2">
    <location>
        <begin position="3837"/>
        <end position="3847"/>
    </location>
</feature>
<name>A0A2A9MIK4_BESBE</name>
<evidence type="ECO:0000313" key="4">
    <source>
        <dbReference type="Proteomes" id="UP000224006"/>
    </source>
</evidence>
<feature type="region of interest" description="Disordered" evidence="2">
    <location>
        <begin position="3767"/>
        <end position="3862"/>
    </location>
</feature>
<feature type="region of interest" description="Disordered" evidence="2">
    <location>
        <begin position="812"/>
        <end position="876"/>
    </location>
</feature>
<feature type="region of interest" description="Disordered" evidence="2">
    <location>
        <begin position="2332"/>
        <end position="2362"/>
    </location>
</feature>
<feature type="region of interest" description="Disordered" evidence="2">
    <location>
        <begin position="2633"/>
        <end position="2652"/>
    </location>
</feature>
<feature type="compositionally biased region" description="Basic and acidic residues" evidence="2">
    <location>
        <begin position="856"/>
        <end position="876"/>
    </location>
</feature>
<feature type="region of interest" description="Disordered" evidence="2">
    <location>
        <begin position="1415"/>
        <end position="1453"/>
    </location>
</feature>
<gene>
    <name evidence="3" type="ORF">BESB_063040</name>
</gene>
<evidence type="ECO:0000256" key="2">
    <source>
        <dbReference type="SAM" id="MobiDB-lite"/>
    </source>
</evidence>
<feature type="compositionally biased region" description="Basic and acidic residues" evidence="2">
    <location>
        <begin position="1265"/>
        <end position="1275"/>
    </location>
</feature>
<feature type="compositionally biased region" description="Basic and acidic residues" evidence="2">
    <location>
        <begin position="812"/>
        <end position="822"/>
    </location>
</feature>
<keyword evidence="1" id="KW-0175">Coiled coil</keyword>
<feature type="compositionally biased region" description="Low complexity" evidence="2">
    <location>
        <begin position="2285"/>
        <end position="2294"/>
    </location>
</feature>
<keyword evidence="4" id="KW-1185">Reference proteome</keyword>
<feature type="coiled-coil region" evidence="1">
    <location>
        <begin position="426"/>
        <end position="523"/>
    </location>
</feature>
<feature type="compositionally biased region" description="Basic and acidic residues" evidence="2">
    <location>
        <begin position="771"/>
        <end position="792"/>
    </location>
</feature>
<dbReference type="PANTHER" id="PTHR24216">
    <property type="entry name" value="PAXILLIN-RELATED"/>
    <property type="match status" value="1"/>
</dbReference>
<feature type="region of interest" description="Disordered" evidence="2">
    <location>
        <begin position="186"/>
        <end position="224"/>
    </location>
</feature>
<dbReference type="STRING" id="94643.A0A2A9MIK4"/>
<feature type="compositionally biased region" description="Basic and acidic residues" evidence="2">
    <location>
        <begin position="272"/>
        <end position="292"/>
    </location>
</feature>
<feature type="region of interest" description="Disordered" evidence="2">
    <location>
        <begin position="2396"/>
        <end position="2468"/>
    </location>
</feature>
<feature type="region of interest" description="Disordered" evidence="2">
    <location>
        <begin position="1600"/>
        <end position="1712"/>
    </location>
</feature>
<feature type="region of interest" description="Disordered" evidence="2">
    <location>
        <begin position="1724"/>
        <end position="2059"/>
    </location>
</feature>
<feature type="compositionally biased region" description="Acidic residues" evidence="2">
    <location>
        <begin position="1663"/>
        <end position="1686"/>
    </location>
</feature>
<feature type="region of interest" description="Disordered" evidence="2">
    <location>
        <begin position="1233"/>
        <end position="1290"/>
    </location>
</feature>
<feature type="region of interest" description="Disordered" evidence="2">
    <location>
        <begin position="3221"/>
        <end position="3312"/>
    </location>
</feature>
<feature type="region of interest" description="Disordered" evidence="2">
    <location>
        <begin position="2482"/>
        <end position="2515"/>
    </location>
</feature>
<feature type="compositionally biased region" description="Polar residues" evidence="2">
    <location>
        <begin position="3594"/>
        <end position="3608"/>
    </location>
</feature>
<feature type="compositionally biased region" description="Basic and acidic residues" evidence="2">
    <location>
        <begin position="1883"/>
        <end position="1893"/>
    </location>
</feature>
<feature type="region of interest" description="Disordered" evidence="2">
    <location>
        <begin position="1"/>
        <end position="21"/>
    </location>
</feature>
<feature type="compositionally biased region" description="Basic and acidic residues" evidence="2">
    <location>
        <begin position="990"/>
        <end position="1008"/>
    </location>
</feature>
<feature type="compositionally biased region" description="Low complexity" evidence="2">
    <location>
        <begin position="3792"/>
        <end position="3810"/>
    </location>
</feature>
<feature type="region of interest" description="Disordered" evidence="2">
    <location>
        <begin position="2100"/>
        <end position="2134"/>
    </location>
</feature>
<feature type="compositionally biased region" description="Polar residues" evidence="2">
    <location>
        <begin position="1871"/>
        <end position="1881"/>
    </location>
</feature>
<dbReference type="GeneID" id="40311232"/>
<feature type="region of interest" description="Disordered" evidence="2">
    <location>
        <begin position="257"/>
        <end position="292"/>
    </location>
</feature>
<feature type="compositionally biased region" description="Low complexity" evidence="2">
    <location>
        <begin position="3639"/>
        <end position="3662"/>
    </location>
</feature>
<evidence type="ECO:0000313" key="3">
    <source>
        <dbReference type="EMBL" id="PFH35417.1"/>
    </source>
</evidence>
<feature type="compositionally biased region" description="Polar residues" evidence="2">
    <location>
        <begin position="110"/>
        <end position="126"/>
    </location>
</feature>
<dbReference type="EMBL" id="NWUJ01000005">
    <property type="protein sequence ID" value="PFH35417.1"/>
    <property type="molecule type" value="Genomic_DNA"/>
</dbReference>
<feature type="compositionally biased region" description="Low complexity" evidence="2">
    <location>
        <begin position="3715"/>
        <end position="3730"/>
    </location>
</feature>
<organism evidence="3 4">
    <name type="scientific">Besnoitia besnoiti</name>
    <name type="common">Apicomplexan protozoan</name>
    <dbReference type="NCBI Taxonomy" id="94643"/>
    <lineage>
        <taxon>Eukaryota</taxon>
        <taxon>Sar</taxon>
        <taxon>Alveolata</taxon>
        <taxon>Apicomplexa</taxon>
        <taxon>Conoidasida</taxon>
        <taxon>Coccidia</taxon>
        <taxon>Eucoccidiorida</taxon>
        <taxon>Eimeriorina</taxon>
        <taxon>Sarcocystidae</taxon>
        <taxon>Besnoitia</taxon>
    </lineage>
</organism>
<feature type="compositionally biased region" description="Low complexity" evidence="2">
    <location>
        <begin position="3617"/>
        <end position="3627"/>
    </location>
</feature>
<feature type="region of interest" description="Disordered" evidence="2">
    <location>
        <begin position="990"/>
        <end position="1010"/>
    </location>
</feature>